<proteinExistence type="predicted"/>
<dbReference type="Pfam" id="PF00440">
    <property type="entry name" value="TetR_N"/>
    <property type="match status" value="1"/>
</dbReference>
<feature type="DNA-binding region" description="H-T-H motif" evidence="2">
    <location>
        <begin position="44"/>
        <end position="63"/>
    </location>
</feature>
<dbReference type="Gene3D" id="1.10.357.10">
    <property type="entry name" value="Tetracycline Repressor, domain 2"/>
    <property type="match status" value="1"/>
</dbReference>
<dbReference type="PRINTS" id="PR00455">
    <property type="entry name" value="HTHTETR"/>
</dbReference>
<evidence type="ECO:0000313" key="5">
    <source>
        <dbReference type="Proteomes" id="UP000037020"/>
    </source>
</evidence>
<keyword evidence="5" id="KW-1185">Reference proteome</keyword>
<evidence type="ECO:0000259" key="3">
    <source>
        <dbReference type="PROSITE" id="PS50977"/>
    </source>
</evidence>
<dbReference type="Proteomes" id="UP000037020">
    <property type="component" value="Unassembled WGS sequence"/>
</dbReference>
<dbReference type="PANTHER" id="PTHR30055">
    <property type="entry name" value="HTH-TYPE TRANSCRIPTIONAL REGULATOR RUTR"/>
    <property type="match status" value="1"/>
</dbReference>
<feature type="domain" description="HTH tetR-type" evidence="3">
    <location>
        <begin position="21"/>
        <end position="81"/>
    </location>
</feature>
<dbReference type="RefSeq" id="WP_048832081.1">
    <property type="nucleotide sequence ID" value="NZ_JBIRHZ010000008.1"/>
</dbReference>
<keyword evidence="1 2" id="KW-0238">DNA-binding</keyword>
<protein>
    <submittedName>
        <fullName evidence="4">TetR family transcriptional regulator</fullName>
    </submittedName>
</protein>
<dbReference type="PROSITE" id="PS01081">
    <property type="entry name" value="HTH_TETR_1"/>
    <property type="match status" value="1"/>
</dbReference>
<name>A0ABR5J2Y5_9ACTN</name>
<evidence type="ECO:0000256" key="2">
    <source>
        <dbReference type="PROSITE-ProRule" id="PRU00335"/>
    </source>
</evidence>
<dbReference type="InterPro" id="IPR039536">
    <property type="entry name" value="TetR_C_Proteobacteria"/>
</dbReference>
<dbReference type="InterPro" id="IPR001647">
    <property type="entry name" value="HTH_TetR"/>
</dbReference>
<dbReference type="PROSITE" id="PS50977">
    <property type="entry name" value="HTH_TETR_2"/>
    <property type="match status" value="1"/>
</dbReference>
<sequence length="222" mass="24031">MSAAGTEKAATPEKTVREGSAEKRKAIIGAARDLFVRQGVDRVSMDAIAARAGVSKRTVYDYFGDKRSLFVAILADVSQSLSATARRALDQHLPRDADITTVPRLEQALTALAIELGTTIVGSADYAAGFALVAQERLRTPLTEDDIATAAVEEAFTERVAHFADAGLLDTDDPRMTATQFFALTVLLAYERQPVPANADPLRIRQIMIDGVHTFIRAFAPR</sequence>
<evidence type="ECO:0000313" key="4">
    <source>
        <dbReference type="EMBL" id="KOG87741.1"/>
    </source>
</evidence>
<dbReference type="InterPro" id="IPR009057">
    <property type="entry name" value="Homeodomain-like_sf"/>
</dbReference>
<dbReference type="InterPro" id="IPR050109">
    <property type="entry name" value="HTH-type_TetR-like_transc_reg"/>
</dbReference>
<accession>A0ABR5J2Y5</accession>
<dbReference type="InterPro" id="IPR023772">
    <property type="entry name" value="DNA-bd_HTH_TetR-type_CS"/>
</dbReference>
<evidence type="ECO:0000256" key="1">
    <source>
        <dbReference type="ARBA" id="ARBA00023125"/>
    </source>
</evidence>
<gene>
    <name evidence="4" type="ORF">ADK38_23755</name>
</gene>
<comment type="caution">
    <text evidence="4">The sequence shown here is derived from an EMBL/GenBank/DDBJ whole genome shotgun (WGS) entry which is preliminary data.</text>
</comment>
<reference evidence="4 5" key="1">
    <citation type="submission" date="2015-07" db="EMBL/GenBank/DDBJ databases">
        <authorList>
            <person name="Ju K.-S."/>
            <person name="Doroghazi J.R."/>
            <person name="Metcalf W.W."/>
        </authorList>
    </citation>
    <scope>NUCLEOTIDE SEQUENCE [LARGE SCALE GENOMIC DNA]</scope>
    <source>
        <strain evidence="4 5">NRRL B-3589</strain>
    </source>
</reference>
<organism evidence="4 5">
    <name type="scientific">Streptomyces varsoviensis</name>
    <dbReference type="NCBI Taxonomy" id="67373"/>
    <lineage>
        <taxon>Bacteria</taxon>
        <taxon>Bacillati</taxon>
        <taxon>Actinomycetota</taxon>
        <taxon>Actinomycetes</taxon>
        <taxon>Kitasatosporales</taxon>
        <taxon>Streptomycetaceae</taxon>
        <taxon>Streptomyces</taxon>
    </lineage>
</organism>
<dbReference type="SUPFAM" id="SSF46689">
    <property type="entry name" value="Homeodomain-like"/>
    <property type="match status" value="1"/>
</dbReference>
<dbReference type="PANTHER" id="PTHR30055:SF146">
    <property type="entry name" value="HTH-TYPE TRANSCRIPTIONAL DUAL REGULATOR CECR"/>
    <property type="match status" value="1"/>
</dbReference>
<dbReference type="EMBL" id="LGUT01002060">
    <property type="protein sequence ID" value="KOG87741.1"/>
    <property type="molecule type" value="Genomic_DNA"/>
</dbReference>
<dbReference type="Pfam" id="PF14246">
    <property type="entry name" value="TetR_C_7"/>
    <property type="match status" value="1"/>
</dbReference>